<evidence type="ECO:0000256" key="6">
    <source>
        <dbReference type="ARBA" id="ARBA00022989"/>
    </source>
</evidence>
<evidence type="ECO:0000313" key="9">
    <source>
        <dbReference type="EMBL" id="SDW70321.1"/>
    </source>
</evidence>
<proteinExistence type="predicted"/>
<evidence type="ECO:0000256" key="4">
    <source>
        <dbReference type="ARBA" id="ARBA00022692"/>
    </source>
</evidence>
<feature type="transmembrane region" description="Helical" evidence="8">
    <location>
        <begin position="228"/>
        <end position="250"/>
    </location>
</feature>
<dbReference type="EMBL" id="FNMY01000002">
    <property type="protein sequence ID" value="SDW70321.1"/>
    <property type="molecule type" value="Genomic_DNA"/>
</dbReference>
<dbReference type="Proteomes" id="UP000199592">
    <property type="component" value="Unassembled WGS sequence"/>
</dbReference>
<organism evidence="9 10">
    <name type="scientific">Flagellimonas zhangzhouensis</name>
    <dbReference type="NCBI Taxonomy" id="1073328"/>
    <lineage>
        <taxon>Bacteria</taxon>
        <taxon>Pseudomonadati</taxon>
        <taxon>Bacteroidota</taxon>
        <taxon>Flavobacteriia</taxon>
        <taxon>Flavobacteriales</taxon>
        <taxon>Flavobacteriaceae</taxon>
        <taxon>Flagellimonas</taxon>
    </lineage>
</organism>
<protein>
    <submittedName>
        <fullName evidence="9">Proton-dependent oligopeptide transporter, POT family</fullName>
    </submittedName>
</protein>
<dbReference type="CDD" id="cd17346">
    <property type="entry name" value="MFS_DtpA_like"/>
    <property type="match status" value="1"/>
</dbReference>
<keyword evidence="5" id="KW-0653">Protein transport</keyword>
<dbReference type="InterPro" id="IPR036259">
    <property type="entry name" value="MFS_trans_sf"/>
</dbReference>
<dbReference type="Pfam" id="PF00854">
    <property type="entry name" value="PTR2"/>
    <property type="match status" value="1"/>
</dbReference>
<feature type="transmembrane region" description="Helical" evidence="8">
    <location>
        <begin position="262"/>
        <end position="281"/>
    </location>
</feature>
<dbReference type="InterPro" id="IPR005279">
    <property type="entry name" value="Dipep/tripep_permease"/>
</dbReference>
<dbReference type="OrthoDB" id="9772725at2"/>
<keyword evidence="10" id="KW-1185">Reference proteome</keyword>
<feature type="transmembrane region" description="Helical" evidence="8">
    <location>
        <begin position="434"/>
        <end position="460"/>
    </location>
</feature>
<feature type="transmembrane region" description="Helical" evidence="8">
    <location>
        <begin position="179"/>
        <end position="199"/>
    </location>
</feature>
<feature type="transmembrane region" description="Helical" evidence="8">
    <location>
        <begin position="341"/>
        <end position="359"/>
    </location>
</feature>
<feature type="transmembrane region" description="Helical" evidence="8">
    <location>
        <begin position="400"/>
        <end position="422"/>
    </location>
</feature>
<dbReference type="NCBIfam" id="TIGR00924">
    <property type="entry name" value="yjdL_sub1_fam"/>
    <property type="match status" value="1"/>
</dbReference>
<dbReference type="RefSeq" id="WP_090291647.1">
    <property type="nucleotide sequence ID" value="NZ_FNKI01000001.1"/>
</dbReference>
<dbReference type="PANTHER" id="PTHR23517">
    <property type="entry name" value="RESISTANCE PROTEIN MDTM, PUTATIVE-RELATED-RELATED"/>
    <property type="match status" value="1"/>
</dbReference>
<comment type="subcellular location">
    <subcellularLocation>
        <location evidence="1">Cell membrane</location>
        <topology evidence="1">Multi-pass membrane protein</topology>
    </subcellularLocation>
</comment>
<keyword evidence="5" id="KW-0571">Peptide transport</keyword>
<keyword evidence="6 8" id="KW-1133">Transmembrane helix</keyword>
<dbReference type="AlphaFoldDB" id="A0A1H2VPU9"/>
<feature type="transmembrane region" description="Helical" evidence="8">
    <location>
        <begin position="293"/>
        <end position="321"/>
    </location>
</feature>
<feature type="transmembrane region" description="Helical" evidence="8">
    <location>
        <begin position="90"/>
        <end position="107"/>
    </location>
</feature>
<feature type="transmembrane region" description="Helical" evidence="8">
    <location>
        <begin position="152"/>
        <end position="173"/>
    </location>
</feature>
<dbReference type="GO" id="GO:1904680">
    <property type="term" value="F:peptide transmembrane transporter activity"/>
    <property type="evidence" value="ECO:0007669"/>
    <property type="project" value="InterPro"/>
</dbReference>
<gene>
    <name evidence="9" type="ORF">SAMN04487892_2172</name>
</gene>
<dbReference type="STRING" id="1073328.SAMN05216294_0121"/>
<keyword evidence="4 8" id="KW-0812">Transmembrane</keyword>
<dbReference type="Gene3D" id="1.20.1250.20">
    <property type="entry name" value="MFS general substrate transporter like domains"/>
    <property type="match status" value="1"/>
</dbReference>
<evidence type="ECO:0000256" key="5">
    <source>
        <dbReference type="ARBA" id="ARBA00022856"/>
    </source>
</evidence>
<evidence type="ECO:0000256" key="8">
    <source>
        <dbReference type="SAM" id="Phobius"/>
    </source>
</evidence>
<feature type="transmembrane region" description="Helical" evidence="8">
    <location>
        <begin position="371"/>
        <end position="388"/>
    </location>
</feature>
<evidence type="ECO:0000256" key="3">
    <source>
        <dbReference type="ARBA" id="ARBA00022475"/>
    </source>
</evidence>
<keyword evidence="7 8" id="KW-0472">Membrane</keyword>
<dbReference type="InterPro" id="IPR050171">
    <property type="entry name" value="MFS_Transporters"/>
</dbReference>
<dbReference type="GO" id="GO:0005886">
    <property type="term" value="C:plasma membrane"/>
    <property type="evidence" value="ECO:0007669"/>
    <property type="project" value="UniProtKB-SubCell"/>
</dbReference>
<feature type="transmembrane region" description="Helical" evidence="8">
    <location>
        <begin position="113"/>
        <end position="131"/>
    </location>
</feature>
<dbReference type="PANTHER" id="PTHR23517:SF15">
    <property type="entry name" value="PROTON-DEPENDENT OLIGOPEPTIDE FAMILY TRANSPORT PROTEIN"/>
    <property type="match status" value="1"/>
</dbReference>
<dbReference type="SUPFAM" id="SSF103473">
    <property type="entry name" value="MFS general substrate transporter"/>
    <property type="match status" value="1"/>
</dbReference>
<evidence type="ECO:0000256" key="1">
    <source>
        <dbReference type="ARBA" id="ARBA00004651"/>
    </source>
</evidence>
<keyword evidence="2" id="KW-0813">Transport</keyword>
<sequence>MSEVKPVSEKQLFGHPQGLFYLFFAELWERFSFYGMRALLTLYMVDVIFEALMERDYATAAVYSSYGSLVYASTVIGGRISDSILGMRNSIFLGGILMAIGHFVLAIENNVAFFLALSLIIAGNGFFKPNISTFVGSLYEEGDPRKDSGFTIFYMGINIGGWVAPLLCGFLAAKYGWHYGFGLAGIGMLTGLIVFWSGIKKGVFGDKGLPPENGNIDKKVAGIKQGTLVPILAFVSVPVIAFLLSSYKALGGEGSFFEDQNIVNVIFKLIGISILIYLGFIMYKSTADERKKLFVAVLITFFMTIFWGFHELSGSVITLFAARNVDLEGIMSASQTNSLNSMWIIILAIPISLMWQWLSKKNLNPRTPYKFGMGLLFAGISFYVLAISGTSANENGFVPFTYLLLMYFLISVGELFMSPVGLSKITDLSPKRIVAFMMGVWFLSSAFAFQVVGFIGKQLAVESTSSDVSGFETLGVYTDGFMLIAKYALGAGLLVIIASPLIKKLMGKVH</sequence>
<reference evidence="10" key="1">
    <citation type="submission" date="2016-10" db="EMBL/GenBank/DDBJ databases">
        <authorList>
            <person name="Varghese N."/>
            <person name="Submissions S."/>
        </authorList>
    </citation>
    <scope>NUCLEOTIDE SEQUENCE [LARGE SCALE GENOMIC DNA]</scope>
    <source>
        <strain evidence="10">DSM 25030</strain>
    </source>
</reference>
<evidence type="ECO:0000313" key="10">
    <source>
        <dbReference type="Proteomes" id="UP000199592"/>
    </source>
</evidence>
<name>A0A1H2VPU9_9FLAO</name>
<dbReference type="InterPro" id="IPR000109">
    <property type="entry name" value="POT_fam"/>
</dbReference>
<keyword evidence="3" id="KW-1003">Cell membrane</keyword>
<evidence type="ECO:0000256" key="7">
    <source>
        <dbReference type="ARBA" id="ARBA00023136"/>
    </source>
</evidence>
<dbReference type="GO" id="GO:0015833">
    <property type="term" value="P:peptide transport"/>
    <property type="evidence" value="ECO:0007669"/>
    <property type="project" value="UniProtKB-KW"/>
</dbReference>
<accession>A0A1H2VPU9</accession>
<feature type="transmembrane region" description="Helical" evidence="8">
    <location>
        <begin position="480"/>
        <end position="502"/>
    </location>
</feature>
<evidence type="ECO:0000256" key="2">
    <source>
        <dbReference type="ARBA" id="ARBA00022448"/>
    </source>
</evidence>